<name>A0ABR1K865_9PEZI</name>
<keyword evidence="2" id="KW-0732">Signal</keyword>
<evidence type="ECO:0000313" key="4">
    <source>
        <dbReference type="Proteomes" id="UP001363622"/>
    </source>
</evidence>
<evidence type="ECO:0000256" key="2">
    <source>
        <dbReference type="SAM" id="SignalP"/>
    </source>
</evidence>
<protein>
    <submittedName>
        <fullName evidence="3">Uncharacterized protein</fullName>
    </submittedName>
</protein>
<feature type="compositionally biased region" description="Polar residues" evidence="1">
    <location>
        <begin position="147"/>
        <end position="157"/>
    </location>
</feature>
<organism evidence="3 4">
    <name type="scientific">Phyllosticta citriasiana</name>
    <dbReference type="NCBI Taxonomy" id="595635"/>
    <lineage>
        <taxon>Eukaryota</taxon>
        <taxon>Fungi</taxon>
        <taxon>Dikarya</taxon>
        <taxon>Ascomycota</taxon>
        <taxon>Pezizomycotina</taxon>
        <taxon>Dothideomycetes</taxon>
        <taxon>Dothideomycetes incertae sedis</taxon>
        <taxon>Botryosphaeriales</taxon>
        <taxon>Phyllostictaceae</taxon>
        <taxon>Phyllosticta</taxon>
    </lineage>
</organism>
<feature type="chain" id="PRO_5046026738" evidence="2">
    <location>
        <begin position="18"/>
        <end position="174"/>
    </location>
</feature>
<proteinExistence type="predicted"/>
<feature type="signal peptide" evidence="2">
    <location>
        <begin position="1"/>
        <end position="17"/>
    </location>
</feature>
<accession>A0ABR1K865</accession>
<feature type="region of interest" description="Disordered" evidence="1">
    <location>
        <begin position="133"/>
        <end position="157"/>
    </location>
</feature>
<evidence type="ECO:0000313" key="3">
    <source>
        <dbReference type="EMBL" id="KAK7509728.1"/>
    </source>
</evidence>
<dbReference type="Proteomes" id="UP001363622">
    <property type="component" value="Unassembled WGS sequence"/>
</dbReference>
<evidence type="ECO:0000256" key="1">
    <source>
        <dbReference type="SAM" id="MobiDB-lite"/>
    </source>
</evidence>
<reference evidence="3 4" key="1">
    <citation type="submission" date="2024-04" db="EMBL/GenBank/DDBJ databases">
        <title>Phyllosticta paracitricarpa is synonymous to the EU quarantine fungus P. citricarpa based on phylogenomic analyses.</title>
        <authorList>
            <consortium name="Lawrence Berkeley National Laboratory"/>
            <person name="Van Ingen-Buijs V.A."/>
            <person name="Van Westerhoven A.C."/>
            <person name="Haridas S."/>
            <person name="Skiadas P."/>
            <person name="Martin F."/>
            <person name="Groenewald J.Z."/>
            <person name="Crous P.W."/>
            <person name="Seidl M.F."/>
        </authorList>
    </citation>
    <scope>NUCLEOTIDE SEQUENCE [LARGE SCALE GENOMIC DNA]</scope>
    <source>
        <strain evidence="3 4">CBS 123371</strain>
    </source>
</reference>
<sequence>MCMCVCVCMYVCMYACAMQRQCQKEKRTKSQSVLLLASPSESGAGRTTQVASHFASHSLDSQPLQSPSRSPNLLLFTCGLSLLPLFGPILPPLLSSPHLSPRLPLLPLHLRICPSSQGTQGGSADRHFSSIEWSSHHRRRQTRPLPLSQSQHVSQSTIPASLANNAESCAGWLA</sequence>
<keyword evidence="4" id="KW-1185">Reference proteome</keyword>
<comment type="caution">
    <text evidence="3">The sequence shown here is derived from an EMBL/GenBank/DDBJ whole genome shotgun (WGS) entry which is preliminary data.</text>
</comment>
<gene>
    <name evidence="3" type="ORF">IWZ03DRAFT_389978</name>
</gene>
<dbReference type="EMBL" id="JBBPHU010000016">
    <property type="protein sequence ID" value="KAK7509728.1"/>
    <property type="molecule type" value="Genomic_DNA"/>
</dbReference>